<evidence type="ECO:0000313" key="6">
    <source>
        <dbReference type="EMBL" id="GGI91378.1"/>
    </source>
</evidence>
<keyword evidence="1" id="KW-0805">Transcription regulation</keyword>
<dbReference type="InterPro" id="IPR050707">
    <property type="entry name" value="HTH_MetabolicPath_Reg"/>
</dbReference>
<dbReference type="PROSITE" id="PS51077">
    <property type="entry name" value="HTH_ICLR"/>
    <property type="match status" value="1"/>
</dbReference>
<dbReference type="RefSeq" id="WP_229680182.1">
    <property type="nucleotide sequence ID" value="NZ_BAAAHC010000013.1"/>
</dbReference>
<dbReference type="Gene3D" id="3.30.450.40">
    <property type="match status" value="2"/>
</dbReference>
<reference evidence="5" key="5">
    <citation type="submission" date="2023-12" db="EMBL/GenBank/DDBJ databases">
        <authorList>
            <person name="Sun Q."/>
            <person name="Inoue M."/>
        </authorList>
    </citation>
    <scope>NUCLEOTIDE SEQUENCE</scope>
    <source>
        <strain evidence="5">JCM 10664</strain>
    </source>
</reference>
<keyword evidence="3" id="KW-0804">Transcription</keyword>
<keyword evidence="8" id="KW-1185">Reference proteome</keyword>
<organism evidence="6 7">
    <name type="scientific">Saccharopolyspora thermophila</name>
    <dbReference type="NCBI Taxonomy" id="89367"/>
    <lineage>
        <taxon>Bacteria</taxon>
        <taxon>Bacillati</taxon>
        <taxon>Actinomycetota</taxon>
        <taxon>Actinomycetes</taxon>
        <taxon>Pseudonocardiales</taxon>
        <taxon>Pseudonocardiaceae</taxon>
        <taxon>Saccharopolyspora</taxon>
    </lineage>
</organism>
<dbReference type="InterPro" id="IPR036388">
    <property type="entry name" value="WH-like_DNA-bd_sf"/>
</dbReference>
<evidence type="ECO:0000256" key="1">
    <source>
        <dbReference type="ARBA" id="ARBA00023015"/>
    </source>
</evidence>
<dbReference type="Pfam" id="PF01614">
    <property type="entry name" value="IclR_C"/>
    <property type="match status" value="1"/>
</dbReference>
<dbReference type="EMBL" id="BMMT01000010">
    <property type="protein sequence ID" value="GGI91378.1"/>
    <property type="molecule type" value="Genomic_DNA"/>
</dbReference>
<feature type="domain" description="HTH iclR-type" evidence="4">
    <location>
        <begin position="14"/>
        <end position="73"/>
    </location>
</feature>
<dbReference type="InterPro" id="IPR011991">
    <property type="entry name" value="ArsR-like_HTH"/>
</dbReference>
<dbReference type="InterPro" id="IPR036390">
    <property type="entry name" value="WH_DNA-bd_sf"/>
</dbReference>
<protein>
    <submittedName>
        <fullName evidence="6">IclR family transcriptional regulator</fullName>
    </submittedName>
</protein>
<keyword evidence="2" id="KW-0238">DNA-binding</keyword>
<evidence type="ECO:0000313" key="8">
    <source>
        <dbReference type="Proteomes" id="UP001500220"/>
    </source>
</evidence>
<dbReference type="Proteomes" id="UP001500220">
    <property type="component" value="Unassembled WGS sequence"/>
</dbReference>
<sequence length="217" mass="22598">MGEDRAGERRSAGVGVLDRVVAILDAVETLPMGASELARHLGLSVPTAYRLVSAMVGHGLLRRDSDGRLHIGLRFASTALAAAATPVLADLSRRTGETAQVWVRRGEHRLCLACVESPSELRASLPVGTLLALADGGSAAQVLTAPPDPARGWVESVSKRTPGLCSVSAGVHYGSEVVAAVCLAAPVSRVKPEGPGAQWGELVTAAALRLEEVLLYR</sequence>
<name>A0A917JXD3_9PSEU</name>
<evidence type="ECO:0000313" key="5">
    <source>
        <dbReference type="EMBL" id="GAA0529131.1"/>
    </source>
</evidence>
<evidence type="ECO:0000256" key="2">
    <source>
        <dbReference type="ARBA" id="ARBA00023125"/>
    </source>
</evidence>
<gene>
    <name evidence="5" type="ORF">GCM10009545_34360</name>
    <name evidence="6" type="ORF">GCM10011581_30570</name>
</gene>
<dbReference type="EMBL" id="BAAAHC010000013">
    <property type="protein sequence ID" value="GAA0529131.1"/>
    <property type="molecule type" value="Genomic_DNA"/>
</dbReference>
<dbReference type="InterPro" id="IPR029016">
    <property type="entry name" value="GAF-like_dom_sf"/>
</dbReference>
<reference evidence="6" key="4">
    <citation type="submission" date="2020-09" db="EMBL/GenBank/DDBJ databases">
        <authorList>
            <person name="Sun Q."/>
            <person name="Zhou Y."/>
        </authorList>
    </citation>
    <scope>NUCLEOTIDE SEQUENCE</scope>
    <source>
        <strain evidence="6">CGMCC 4.7206</strain>
    </source>
</reference>
<dbReference type="CDD" id="cd00090">
    <property type="entry name" value="HTH_ARSR"/>
    <property type="match status" value="1"/>
</dbReference>
<dbReference type="Pfam" id="PF09339">
    <property type="entry name" value="HTH_IclR"/>
    <property type="match status" value="1"/>
</dbReference>
<dbReference type="GO" id="GO:0003677">
    <property type="term" value="F:DNA binding"/>
    <property type="evidence" value="ECO:0007669"/>
    <property type="project" value="UniProtKB-KW"/>
</dbReference>
<dbReference type="GO" id="GO:0045892">
    <property type="term" value="P:negative regulation of DNA-templated transcription"/>
    <property type="evidence" value="ECO:0007669"/>
    <property type="project" value="TreeGrafter"/>
</dbReference>
<comment type="caution">
    <text evidence="6">The sequence shown here is derived from an EMBL/GenBank/DDBJ whole genome shotgun (WGS) entry which is preliminary data.</text>
</comment>
<dbReference type="PANTHER" id="PTHR30136">
    <property type="entry name" value="HELIX-TURN-HELIX TRANSCRIPTIONAL REGULATOR, ICLR FAMILY"/>
    <property type="match status" value="1"/>
</dbReference>
<dbReference type="SUPFAM" id="SSF55781">
    <property type="entry name" value="GAF domain-like"/>
    <property type="match status" value="1"/>
</dbReference>
<dbReference type="PANTHER" id="PTHR30136:SF39">
    <property type="entry name" value="TRANSCRIPTIONAL REGULATORY PROTEIN"/>
    <property type="match status" value="1"/>
</dbReference>
<proteinExistence type="predicted"/>
<dbReference type="InterPro" id="IPR014757">
    <property type="entry name" value="Tscrpt_reg_IclR_C"/>
</dbReference>
<reference evidence="5" key="1">
    <citation type="journal article" date="2014" name="Int. J. Syst. Evol. Microbiol.">
        <title>Complete genome of a new Firmicutes species belonging to the dominant human colonic microbiota ('Ruminococcus bicirculans') reveals two chromosomes and a selective capacity to utilize plant glucans.</title>
        <authorList>
            <consortium name="NISC Comparative Sequencing Program"/>
            <person name="Wegmann U."/>
            <person name="Louis P."/>
            <person name="Goesmann A."/>
            <person name="Henrissat B."/>
            <person name="Duncan S.H."/>
            <person name="Flint H.J."/>
        </authorList>
    </citation>
    <scope>NUCLEOTIDE SEQUENCE</scope>
    <source>
        <strain evidence="5">JCM 10664</strain>
    </source>
</reference>
<accession>A0A917JXD3</accession>
<dbReference type="AlphaFoldDB" id="A0A917JXD3"/>
<dbReference type="Gene3D" id="1.10.10.10">
    <property type="entry name" value="Winged helix-like DNA-binding domain superfamily/Winged helix DNA-binding domain"/>
    <property type="match status" value="1"/>
</dbReference>
<reference evidence="8" key="3">
    <citation type="journal article" date="2019" name="Int. J. Syst. Evol. Microbiol.">
        <title>The Global Catalogue of Microorganisms (GCM) 10K type strain sequencing project: providing services to taxonomists for standard genome sequencing and annotation.</title>
        <authorList>
            <consortium name="The Broad Institute Genomics Platform"/>
            <consortium name="The Broad Institute Genome Sequencing Center for Infectious Disease"/>
            <person name="Wu L."/>
            <person name="Ma J."/>
        </authorList>
    </citation>
    <scope>NUCLEOTIDE SEQUENCE [LARGE SCALE GENOMIC DNA]</scope>
    <source>
        <strain evidence="8">JCM 10664</strain>
    </source>
</reference>
<dbReference type="Proteomes" id="UP000597989">
    <property type="component" value="Unassembled WGS sequence"/>
</dbReference>
<dbReference type="GO" id="GO:0003700">
    <property type="term" value="F:DNA-binding transcription factor activity"/>
    <property type="evidence" value="ECO:0007669"/>
    <property type="project" value="TreeGrafter"/>
</dbReference>
<reference evidence="6 7" key="2">
    <citation type="journal article" date="2014" name="Int. J. Syst. Evol. Microbiol.">
        <title>Complete genome sequence of Corynebacterium casei LMG S-19264T (=DSM 44701T), isolated from a smear-ripened cheese.</title>
        <authorList>
            <consortium name="US DOE Joint Genome Institute (JGI-PGF)"/>
            <person name="Walter F."/>
            <person name="Albersmeier A."/>
            <person name="Kalinowski J."/>
            <person name="Ruckert C."/>
        </authorList>
    </citation>
    <scope>NUCLEOTIDE SEQUENCE [LARGE SCALE GENOMIC DNA]</scope>
    <source>
        <strain evidence="6 7">CGMCC 4.7206</strain>
    </source>
</reference>
<evidence type="ECO:0000313" key="7">
    <source>
        <dbReference type="Proteomes" id="UP000597989"/>
    </source>
</evidence>
<dbReference type="SMART" id="SM00346">
    <property type="entry name" value="HTH_ICLR"/>
    <property type="match status" value="1"/>
</dbReference>
<evidence type="ECO:0000259" key="4">
    <source>
        <dbReference type="PROSITE" id="PS51077"/>
    </source>
</evidence>
<dbReference type="SUPFAM" id="SSF46785">
    <property type="entry name" value="Winged helix' DNA-binding domain"/>
    <property type="match status" value="1"/>
</dbReference>
<dbReference type="InterPro" id="IPR005471">
    <property type="entry name" value="Tscrpt_reg_IclR_N"/>
</dbReference>
<evidence type="ECO:0000256" key="3">
    <source>
        <dbReference type="ARBA" id="ARBA00023163"/>
    </source>
</evidence>